<dbReference type="GO" id="GO:0005789">
    <property type="term" value="C:endoplasmic reticulum membrane"/>
    <property type="evidence" value="ECO:0007669"/>
    <property type="project" value="UniProtKB-SubCell"/>
</dbReference>
<dbReference type="PRINTS" id="PR00363">
    <property type="entry name" value="CYTOCHROMEB5"/>
</dbReference>
<comment type="subcellular location">
    <subcellularLocation>
        <location evidence="1">Endoplasmic reticulum membrane</location>
        <topology evidence="1">Single-pass membrane protein</topology>
        <orientation evidence="1">Cytoplasmic side</orientation>
    </subcellularLocation>
    <subcellularLocation>
        <location evidence="11">Microsome membrane</location>
        <topology evidence="11">Single-pass membrane protein</topology>
        <orientation evidence="11">Cytoplasmic side</orientation>
    </subcellularLocation>
</comment>
<dbReference type="GO" id="GO:0046872">
    <property type="term" value="F:metal ion binding"/>
    <property type="evidence" value="ECO:0007669"/>
    <property type="project" value="UniProtKB-UniRule"/>
</dbReference>
<dbReference type="InterPro" id="IPR050668">
    <property type="entry name" value="Cytochrome_b5"/>
</dbReference>
<keyword evidence="8" id="KW-0249">Electron transport</keyword>
<dbReference type="Pfam" id="PF00173">
    <property type="entry name" value="Cyt-b5"/>
    <property type="match status" value="1"/>
</dbReference>
<evidence type="ECO:0000256" key="13">
    <source>
        <dbReference type="RuleBase" id="RU362121"/>
    </source>
</evidence>
<evidence type="ECO:0000256" key="3">
    <source>
        <dbReference type="ARBA" id="ARBA00022617"/>
    </source>
</evidence>
<dbReference type="PROSITE" id="PS50255">
    <property type="entry name" value="CYTOCHROME_B5_2"/>
    <property type="match status" value="1"/>
</dbReference>
<dbReference type="GO" id="GO:0020037">
    <property type="term" value="F:heme binding"/>
    <property type="evidence" value="ECO:0007669"/>
    <property type="project" value="UniProtKB-UniRule"/>
</dbReference>
<evidence type="ECO:0000256" key="6">
    <source>
        <dbReference type="ARBA" id="ARBA00022824"/>
    </source>
</evidence>
<keyword evidence="2" id="KW-0813">Transport</keyword>
<keyword evidence="4 13" id="KW-0812">Transmembrane</keyword>
<gene>
    <name evidence="15" type="primary">MPUL0B06990</name>
    <name evidence="15" type="ORF">METSCH_B06990</name>
</gene>
<evidence type="ECO:0000256" key="2">
    <source>
        <dbReference type="ARBA" id="ARBA00022448"/>
    </source>
</evidence>
<dbReference type="PANTHER" id="PTHR19359:SF150">
    <property type="entry name" value="CYTOCHROME B5"/>
    <property type="match status" value="1"/>
</dbReference>
<dbReference type="PROSITE" id="PS00191">
    <property type="entry name" value="CYTOCHROME_B5_1"/>
    <property type="match status" value="1"/>
</dbReference>
<evidence type="ECO:0000313" key="16">
    <source>
        <dbReference type="Proteomes" id="UP000292447"/>
    </source>
</evidence>
<accession>A0A4P6XMM9</accession>
<dbReference type="PANTHER" id="PTHR19359">
    <property type="entry name" value="CYTOCHROME B5"/>
    <property type="match status" value="1"/>
</dbReference>
<keyword evidence="5 13" id="KW-0479">Metal-binding</keyword>
<evidence type="ECO:0000256" key="5">
    <source>
        <dbReference type="ARBA" id="ARBA00022723"/>
    </source>
</evidence>
<evidence type="ECO:0000256" key="9">
    <source>
        <dbReference type="ARBA" id="ARBA00023004"/>
    </source>
</evidence>
<sequence length="125" mass="13376">MSDTELKVYTADEVKQHNSADDLWIVYNGQVYDVSSYLDEHPGGEEVIVDCAGEDATEAFDDIGHSDDAHDILKGLLIGKLEGGVVKEAKGTTSSSGLSEVSSLPFPLIAAAVFAVFAGVYFYLK</sequence>
<dbReference type="AlphaFoldDB" id="A0A4P6XMM9"/>
<keyword evidence="16" id="KW-1185">Reference proteome</keyword>
<keyword evidence="10 13" id="KW-0472">Membrane</keyword>
<dbReference type="InterPro" id="IPR001199">
    <property type="entry name" value="Cyt_B5-like_heme/steroid-bd"/>
</dbReference>
<dbReference type="SMART" id="SM01117">
    <property type="entry name" value="Cyt-b5"/>
    <property type="match status" value="1"/>
</dbReference>
<proteinExistence type="inferred from homology"/>
<comment type="similarity">
    <text evidence="12 13">Belongs to the cytochrome b5 family.</text>
</comment>
<evidence type="ECO:0000256" key="12">
    <source>
        <dbReference type="ARBA" id="ARBA00038168"/>
    </source>
</evidence>
<evidence type="ECO:0000259" key="14">
    <source>
        <dbReference type="PROSITE" id="PS50255"/>
    </source>
</evidence>
<dbReference type="FunFam" id="3.10.120.10:FF:000002">
    <property type="entry name" value="Cytochrome b5 type B"/>
    <property type="match status" value="1"/>
</dbReference>
<name>A0A4P6XMM9_9ASCO</name>
<dbReference type="Proteomes" id="UP000292447">
    <property type="component" value="Chromosome II"/>
</dbReference>
<evidence type="ECO:0000256" key="10">
    <source>
        <dbReference type="ARBA" id="ARBA00023136"/>
    </source>
</evidence>
<keyword evidence="6" id="KW-0256">Endoplasmic reticulum</keyword>
<evidence type="ECO:0000256" key="8">
    <source>
        <dbReference type="ARBA" id="ARBA00022982"/>
    </source>
</evidence>
<evidence type="ECO:0000256" key="4">
    <source>
        <dbReference type="ARBA" id="ARBA00022692"/>
    </source>
</evidence>
<keyword evidence="3 13" id="KW-0349">Heme</keyword>
<evidence type="ECO:0000313" key="15">
    <source>
        <dbReference type="EMBL" id="QBM87496.1"/>
    </source>
</evidence>
<feature type="transmembrane region" description="Helical" evidence="13">
    <location>
        <begin position="104"/>
        <end position="124"/>
    </location>
</feature>
<dbReference type="InterPro" id="IPR018506">
    <property type="entry name" value="Cyt_B5_heme-BS"/>
</dbReference>
<keyword evidence="9 13" id="KW-0408">Iron</keyword>
<keyword evidence="13" id="KW-1133">Transmembrane helix</keyword>
<dbReference type="InterPro" id="IPR036400">
    <property type="entry name" value="Cyt_B5-like_heme/steroid_sf"/>
</dbReference>
<evidence type="ECO:0000256" key="11">
    <source>
        <dbReference type="ARBA" id="ARBA00037877"/>
    </source>
</evidence>
<dbReference type="GO" id="GO:0016126">
    <property type="term" value="P:sterol biosynthetic process"/>
    <property type="evidence" value="ECO:0007669"/>
    <property type="project" value="TreeGrafter"/>
</dbReference>
<reference evidence="16" key="1">
    <citation type="submission" date="2019-03" db="EMBL/GenBank/DDBJ databases">
        <title>Snf2 controls pulcherriminic acid biosynthesis and connects pigmentation and antifungal activity of the yeast Metschnikowia pulcherrima.</title>
        <authorList>
            <person name="Gore-Lloyd D."/>
            <person name="Sumann I."/>
            <person name="Brachmann A.O."/>
            <person name="Schneeberger K."/>
            <person name="Ortiz-Merino R.A."/>
            <person name="Moreno-Beltran M."/>
            <person name="Schlaefli M."/>
            <person name="Kirner P."/>
            <person name="Santos Kron A."/>
            <person name="Wolfe K.H."/>
            <person name="Piel J."/>
            <person name="Ahrens C.H."/>
            <person name="Henk D."/>
            <person name="Freimoser F.M."/>
        </authorList>
    </citation>
    <scope>NUCLEOTIDE SEQUENCE [LARGE SCALE GENOMIC DNA]</scope>
    <source>
        <strain evidence="16">APC 1.2</strain>
    </source>
</reference>
<dbReference type="SUPFAM" id="SSF55856">
    <property type="entry name" value="Cytochrome b5-like heme/steroid binding domain"/>
    <property type="match status" value="1"/>
</dbReference>
<feature type="domain" description="Cytochrome b5 heme-binding" evidence="14">
    <location>
        <begin position="6"/>
        <end position="82"/>
    </location>
</feature>
<evidence type="ECO:0000256" key="7">
    <source>
        <dbReference type="ARBA" id="ARBA00022848"/>
    </source>
</evidence>
<dbReference type="EMBL" id="CP034457">
    <property type="protein sequence ID" value="QBM87496.1"/>
    <property type="molecule type" value="Genomic_DNA"/>
</dbReference>
<dbReference type="STRING" id="2163413.A0A4P6XMM9"/>
<dbReference type="Gene3D" id="3.10.120.10">
    <property type="entry name" value="Cytochrome b5-like heme/steroid binding domain"/>
    <property type="match status" value="1"/>
</dbReference>
<keyword evidence="7" id="KW-0492">Microsome</keyword>
<organism evidence="15 16">
    <name type="scientific">Metschnikowia aff. pulcherrima</name>
    <dbReference type="NCBI Taxonomy" id="2163413"/>
    <lineage>
        <taxon>Eukaryota</taxon>
        <taxon>Fungi</taxon>
        <taxon>Dikarya</taxon>
        <taxon>Ascomycota</taxon>
        <taxon>Saccharomycotina</taxon>
        <taxon>Pichiomycetes</taxon>
        <taxon>Metschnikowiaceae</taxon>
        <taxon>Metschnikowia</taxon>
    </lineage>
</organism>
<protein>
    <submittedName>
        <fullName evidence="15">Cytochrome b involved in lipid metabolism</fullName>
    </submittedName>
</protein>
<evidence type="ECO:0000256" key="1">
    <source>
        <dbReference type="ARBA" id="ARBA00004131"/>
    </source>
</evidence>